<sequence length="164" mass="18503">MASPQEVQTYLAYWFQLGKPIHLNNGQTTQRPVPVLEGNRFSRAFQDCWQAVIAVNGRDCYLDGANETIEELLSPHWEITNCALCSIPTTMSAVMPVAGLCSCGDMESWPNDELPAPHMPINNKKHFSRLKTRLNEHHPLGGHQAEGERELQRIHLLDTDISEK</sequence>
<organism evidence="1 2">
    <name type="scientific">Leptothoe kymatousa TAU-MAC 1615</name>
    <dbReference type="NCBI Taxonomy" id="2364775"/>
    <lineage>
        <taxon>Bacteria</taxon>
        <taxon>Bacillati</taxon>
        <taxon>Cyanobacteriota</taxon>
        <taxon>Cyanophyceae</taxon>
        <taxon>Nodosilineales</taxon>
        <taxon>Cymatolegaceae</taxon>
        <taxon>Leptothoe</taxon>
        <taxon>Leptothoe kymatousa</taxon>
    </lineage>
</organism>
<evidence type="ECO:0000313" key="1">
    <source>
        <dbReference type="EMBL" id="MBT9310788.1"/>
    </source>
</evidence>
<proteinExistence type="predicted"/>
<evidence type="ECO:0000313" key="2">
    <source>
        <dbReference type="Proteomes" id="UP001196661"/>
    </source>
</evidence>
<comment type="caution">
    <text evidence="1">The sequence shown here is derived from an EMBL/GenBank/DDBJ whole genome shotgun (WGS) entry which is preliminary data.</text>
</comment>
<name>A0ABS5XYV0_9CYAN</name>
<protein>
    <submittedName>
        <fullName evidence="1">Uncharacterized protein</fullName>
    </submittedName>
</protein>
<keyword evidence="2" id="KW-1185">Reference proteome</keyword>
<reference evidence="1 2" key="1">
    <citation type="journal article" date="2021" name="Mar. Drugs">
        <title>Genome Reduction and Secondary Metabolism of the Marine Sponge-Associated Cyanobacterium Leptothoe.</title>
        <authorList>
            <person name="Konstantinou D."/>
            <person name="Popin R.V."/>
            <person name="Fewer D.P."/>
            <person name="Sivonen K."/>
            <person name="Gkelis S."/>
        </authorList>
    </citation>
    <scope>NUCLEOTIDE SEQUENCE [LARGE SCALE GENOMIC DNA]</scope>
    <source>
        <strain evidence="1 2">TAU-MAC 1615</strain>
    </source>
</reference>
<dbReference type="EMBL" id="JADOER010000002">
    <property type="protein sequence ID" value="MBT9310788.1"/>
    <property type="molecule type" value="Genomic_DNA"/>
</dbReference>
<dbReference type="Proteomes" id="UP001196661">
    <property type="component" value="Unassembled WGS sequence"/>
</dbReference>
<dbReference type="RefSeq" id="WP_215616691.1">
    <property type="nucleotide sequence ID" value="NZ_JADOER010000002.1"/>
</dbReference>
<accession>A0ABS5XYV0</accession>
<gene>
    <name evidence="1" type="ORF">IXB28_01090</name>
</gene>